<dbReference type="OrthoDB" id="330159at2"/>
<sequence length="115" mass="13296">MNVRSIAFLVFLSPVFNGCFGEKEREMVRHFANAYGESICLIDRLHKTGIKENSETYISALNDKFVNRMKFEATLDNGDRYKEFGKLLIREYIGTNCKDNTYLDSDDLLQLSLQP</sequence>
<evidence type="ECO:0000313" key="1">
    <source>
        <dbReference type="EMBL" id="TGN20271.1"/>
    </source>
</evidence>
<comment type="caution">
    <text evidence="1">The sequence shown here is derived from an EMBL/GenBank/DDBJ whole genome shotgun (WGS) entry which is preliminary data.</text>
</comment>
<dbReference type="AlphaFoldDB" id="A0A4R9M2Q9"/>
<name>A0A4R9M2Q9_9LEPT</name>
<gene>
    <name evidence="1" type="ORF">EHS15_03360</name>
</gene>
<dbReference type="Proteomes" id="UP000298058">
    <property type="component" value="Unassembled WGS sequence"/>
</dbReference>
<evidence type="ECO:0000313" key="2">
    <source>
        <dbReference type="Proteomes" id="UP000298058"/>
    </source>
</evidence>
<organism evidence="1 2">
    <name type="scientific">Leptospira idonii</name>
    <dbReference type="NCBI Taxonomy" id="1193500"/>
    <lineage>
        <taxon>Bacteria</taxon>
        <taxon>Pseudomonadati</taxon>
        <taxon>Spirochaetota</taxon>
        <taxon>Spirochaetia</taxon>
        <taxon>Leptospirales</taxon>
        <taxon>Leptospiraceae</taxon>
        <taxon>Leptospira</taxon>
    </lineage>
</organism>
<reference evidence="1" key="1">
    <citation type="journal article" date="2019" name="PLoS Negl. Trop. Dis.">
        <title>Revisiting the worldwide diversity of Leptospira species in the environment.</title>
        <authorList>
            <person name="Vincent A.T."/>
            <person name="Schiettekatte O."/>
            <person name="Bourhy P."/>
            <person name="Veyrier F.J."/>
            <person name="Picardeau M."/>
        </authorList>
    </citation>
    <scope>NUCLEOTIDE SEQUENCE [LARGE SCALE GENOMIC DNA]</scope>
    <source>
        <strain evidence="1">201300427</strain>
    </source>
</reference>
<proteinExistence type="predicted"/>
<dbReference type="EMBL" id="RQHW01000013">
    <property type="protein sequence ID" value="TGN20271.1"/>
    <property type="molecule type" value="Genomic_DNA"/>
</dbReference>
<dbReference type="RefSeq" id="WP_135759136.1">
    <property type="nucleotide sequence ID" value="NZ_RQHW01000013.1"/>
</dbReference>
<keyword evidence="2" id="KW-1185">Reference proteome</keyword>
<accession>A0A4R9M2Q9</accession>
<protein>
    <submittedName>
        <fullName evidence="1">Uncharacterized protein</fullName>
    </submittedName>
</protein>